<keyword evidence="1" id="KW-0560">Oxidoreductase</keyword>
<gene>
    <name evidence="4" type="ORF">FHS19_005928</name>
</gene>
<evidence type="ECO:0000259" key="3">
    <source>
        <dbReference type="Pfam" id="PF00296"/>
    </source>
</evidence>
<sequence>MSNQANTMEIGISTFLHADPEKGGVSHAERLRQAIEEIQLADQVGLDVFAIGEHHRIDYTSSSPAVILAAAAATTKNIRLSSAVTVLSSDDPVRVYQNFATLDGLSNGRAEIMAGRGSFIESFPLFGYDLKDYEELFEEKLELLLKIRASERVTWRGGHRPAIDNMGIYPRAVQQPLPVWVGTGGSPDSAIRAGLLGLPIVFSILGGPPQRFASLVELYREAAVKAGHDPSQLQIATHSHGFIADTTQEAAERYYPVMAAQMNRIGRERGWSPYTRDSYDASCSLHGALYVGDPEYVAEKILLLHKNLGLTRFLMYVDFSTLPHRELLRTIELLGTKVAPIVRQELNRQASSGNNRVY</sequence>
<dbReference type="AlphaFoldDB" id="A0A839U0P1"/>
<dbReference type="GO" id="GO:0016705">
    <property type="term" value="F:oxidoreductase activity, acting on paired donors, with incorporation or reduction of molecular oxygen"/>
    <property type="evidence" value="ECO:0007669"/>
    <property type="project" value="InterPro"/>
</dbReference>
<dbReference type="CDD" id="cd00347">
    <property type="entry name" value="Flavin_utilizing_monoxygenases"/>
    <property type="match status" value="1"/>
</dbReference>
<proteinExistence type="predicted"/>
<dbReference type="InterPro" id="IPR050766">
    <property type="entry name" value="Bact_Lucif_Oxidored"/>
</dbReference>
<evidence type="ECO:0000313" key="5">
    <source>
        <dbReference type="Proteomes" id="UP000517523"/>
    </source>
</evidence>
<keyword evidence="2" id="KW-0503">Monooxygenase</keyword>
<evidence type="ECO:0000256" key="1">
    <source>
        <dbReference type="ARBA" id="ARBA00023002"/>
    </source>
</evidence>
<feature type="domain" description="Luciferase-like" evidence="3">
    <location>
        <begin position="8"/>
        <end position="306"/>
    </location>
</feature>
<dbReference type="Pfam" id="PF00296">
    <property type="entry name" value="Bac_luciferase"/>
    <property type="match status" value="1"/>
</dbReference>
<accession>A0A839U0P1</accession>
<dbReference type="PANTHER" id="PTHR30137">
    <property type="entry name" value="LUCIFERASE-LIKE MONOOXYGENASE"/>
    <property type="match status" value="1"/>
</dbReference>
<dbReference type="Gene3D" id="3.20.20.30">
    <property type="entry name" value="Luciferase-like domain"/>
    <property type="match status" value="1"/>
</dbReference>
<comment type="caution">
    <text evidence="4">The sequence shown here is derived from an EMBL/GenBank/DDBJ whole genome shotgun (WGS) entry which is preliminary data.</text>
</comment>
<dbReference type="EMBL" id="JACHXJ010000006">
    <property type="protein sequence ID" value="MBB3131208.1"/>
    <property type="molecule type" value="Genomic_DNA"/>
</dbReference>
<dbReference type="Proteomes" id="UP000517523">
    <property type="component" value="Unassembled WGS sequence"/>
</dbReference>
<organism evidence="4 5">
    <name type="scientific">Paenibacillus rhizosphaerae</name>
    <dbReference type="NCBI Taxonomy" id="297318"/>
    <lineage>
        <taxon>Bacteria</taxon>
        <taxon>Bacillati</taxon>
        <taxon>Bacillota</taxon>
        <taxon>Bacilli</taxon>
        <taxon>Bacillales</taxon>
        <taxon>Paenibacillaceae</taxon>
        <taxon>Paenibacillus</taxon>
    </lineage>
</organism>
<dbReference type="NCBIfam" id="TIGR03858">
    <property type="entry name" value="LLM_2I7G"/>
    <property type="match status" value="1"/>
</dbReference>
<protein>
    <submittedName>
        <fullName evidence="4">Putative LLM family oxidoreductase</fullName>
    </submittedName>
</protein>
<evidence type="ECO:0000256" key="2">
    <source>
        <dbReference type="ARBA" id="ARBA00023033"/>
    </source>
</evidence>
<dbReference type="InterPro" id="IPR036661">
    <property type="entry name" value="Luciferase-like_sf"/>
</dbReference>
<dbReference type="PANTHER" id="PTHR30137:SF8">
    <property type="entry name" value="BLR5498 PROTEIN"/>
    <property type="match status" value="1"/>
</dbReference>
<reference evidence="4 5" key="1">
    <citation type="submission" date="2020-08" db="EMBL/GenBank/DDBJ databases">
        <title>Genomic Encyclopedia of Type Strains, Phase III (KMG-III): the genomes of soil and plant-associated and newly described type strains.</title>
        <authorList>
            <person name="Whitman W."/>
        </authorList>
    </citation>
    <scope>NUCLEOTIDE SEQUENCE [LARGE SCALE GENOMIC DNA]</scope>
    <source>
        <strain evidence="4 5">CECT 5831</strain>
    </source>
</reference>
<dbReference type="GO" id="GO:0005829">
    <property type="term" value="C:cytosol"/>
    <property type="evidence" value="ECO:0007669"/>
    <property type="project" value="TreeGrafter"/>
</dbReference>
<dbReference type="RefSeq" id="WP_183585832.1">
    <property type="nucleotide sequence ID" value="NZ_JACHXJ010000006.1"/>
</dbReference>
<dbReference type="InterPro" id="IPR011251">
    <property type="entry name" value="Luciferase-like_dom"/>
</dbReference>
<dbReference type="InterPro" id="IPR022290">
    <property type="entry name" value="LLM_Atu2307-like"/>
</dbReference>
<dbReference type="SUPFAM" id="SSF51679">
    <property type="entry name" value="Bacterial luciferase-like"/>
    <property type="match status" value="1"/>
</dbReference>
<evidence type="ECO:0000313" key="4">
    <source>
        <dbReference type="EMBL" id="MBB3131208.1"/>
    </source>
</evidence>
<dbReference type="GO" id="GO:0004497">
    <property type="term" value="F:monooxygenase activity"/>
    <property type="evidence" value="ECO:0007669"/>
    <property type="project" value="UniProtKB-KW"/>
</dbReference>
<name>A0A839U0P1_9BACL</name>